<dbReference type="AlphaFoldDB" id="A0A6A3EPY9"/>
<accession>A0A6A3EPY9</accession>
<name>A0A6A3EPY9_9STRA</name>
<evidence type="ECO:0000313" key="2">
    <source>
        <dbReference type="Proteomes" id="UP000429523"/>
    </source>
</evidence>
<organism evidence="1 2">
    <name type="scientific">Phytophthora fragariae</name>
    <dbReference type="NCBI Taxonomy" id="53985"/>
    <lineage>
        <taxon>Eukaryota</taxon>
        <taxon>Sar</taxon>
        <taxon>Stramenopiles</taxon>
        <taxon>Oomycota</taxon>
        <taxon>Peronosporomycetes</taxon>
        <taxon>Peronosporales</taxon>
        <taxon>Peronosporaceae</taxon>
        <taxon>Phytophthora</taxon>
    </lineage>
</organism>
<reference evidence="1 2" key="1">
    <citation type="submission" date="2018-08" db="EMBL/GenBank/DDBJ databases">
        <title>Genomic investigation of the strawberry pathogen Phytophthora fragariae indicates pathogenicity is determined by transcriptional variation in three key races.</title>
        <authorList>
            <person name="Adams T.M."/>
            <person name="Armitage A.D."/>
            <person name="Sobczyk M.K."/>
            <person name="Bates H.J."/>
            <person name="Dunwell J.M."/>
            <person name="Nellist C.F."/>
            <person name="Harrison R.J."/>
        </authorList>
    </citation>
    <scope>NUCLEOTIDE SEQUENCE [LARGE SCALE GENOMIC DNA]</scope>
    <source>
        <strain evidence="1 2">NOV-9</strain>
    </source>
</reference>
<proteinExistence type="predicted"/>
<sequence>MVDVDDGWASAAASRGVSSAALAPMIPPGSGGRCPSPLLSVGGISGMSAQALSAGLDGVQPFWGQIHWLERSRFKSSTWCGGNVGVLGD</sequence>
<dbReference type="Proteomes" id="UP000429523">
    <property type="component" value="Unassembled WGS sequence"/>
</dbReference>
<protein>
    <submittedName>
        <fullName evidence="1">Uncharacterized protein</fullName>
    </submittedName>
</protein>
<comment type="caution">
    <text evidence="1">The sequence shown here is derived from an EMBL/GenBank/DDBJ whole genome shotgun (WGS) entry which is preliminary data.</text>
</comment>
<gene>
    <name evidence="1" type="ORF">PF009_g16543</name>
</gene>
<evidence type="ECO:0000313" key="1">
    <source>
        <dbReference type="EMBL" id="KAE8933450.1"/>
    </source>
</evidence>
<dbReference type="EMBL" id="QXGF01001010">
    <property type="protein sequence ID" value="KAE8933450.1"/>
    <property type="molecule type" value="Genomic_DNA"/>
</dbReference>